<accession>A0A4Y2UET1</accession>
<reference evidence="1 2" key="1">
    <citation type="journal article" date="2019" name="Sci. Rep.">
        <title>Orb-weaving spider Araneus ventricosus genome elucidates the spidroin gene catalogue.</title>
        <authorList>
            <person name="Kono N."/>
            <person name="Nakamura H."/>
            <person name="Ohtoshi R."/>
            <person name="Moran D.A.P."/>
            <person name="Shinohara A."/>
            <person name="Yoshida Y."/>
            <person name="Fujiwara M."/>
            <person name="Mori M."/>
            <person name="Tomita M."/>
            <person name="Arakawa K."/>
        </authorList>
    </citation>
    <scope>NUCLEOTIDE SEQUENCE [LARGE SCALE GENOMIC DNA]</scope>
</reference>
<organism evidence="1 2">
    <name type="scientific">Araneus ventricosus</name>
    <name type="common">Orbweaver spider</name>
    <name type="synonym">Epeira ventricosa</name>
    <dbReference type="NCBI Taxonomy" id="182803"/>
    <lineage>
        <taxon>Eukaryota</taxon>
        <taxon>Metazoa</taxon>
        <taxon>Ecdysozoa</taxon>
        <taxon>Arthropoda</taxon>
        <taxon>Chelicerata</taxon>
        <taxon>Arachnida</taxon>
        <taxon>Araneae</taxon>
        <taxon>Araneomorphae</taxon>
        <taxon>Entelegynae</taxon>
        <taxon>Araneoidea</taxon>
        <taxon>Araneidae</taxon>
        <taxon>Araneus</taxon>
    </lineage>
</organism>
<sequence length="142" mass="15986">MDSCEFGYLLVIIVHKFGKQDANHRAASPVKEKLAATFRFLASWDLNTCLSYLFKISKAGHSLLFKRGIHCCSSGTFTAVQAGHSLLFKLDIHCCSVFLEHGKGKSVLNVKKPMKFGANRLHCWNSTEFDIQMEYGMEGHKK</sequence>
<comment type="caution">
    <text evidence="1">The sequence shown here is derived from an EMBL/GenBank/DDBJ whole genome shotgun (WGS) entry which is preliminary data.</text>
</comment>
<name>A0A4Y2UET1_ARAVE</name>
<dbReference type="AlphaFoldDB" id="A0A4Y2UET1"/>
<proteinExistence type="predicted"/>
<dbReference type="EMBL" id="BGPR01035272">
    <property type="protein sequence ID" value="GBO10027.1"/>
    <property type="molecule type" value="Genomic_DNA"/>
</dbReference>
<protein>
    <submittedName>
        <fullName evidence="1">Uncharacterized protein</fullName>
    </submittedName>
</protein>
<keyword evidence="2" id="KW-1185">Reference proteome</keyword>
<evidence type="ECO:0000313" key="1">
    <source>
        <dbReference type="EMBL" id="GBO10027.1"/>
    </source>
</evidence>
<evidence type="ECO:0000313" key="2">
    <source>
        <dbReference type="Proteomes" id="UP000499080"/>
    </source>
</evidence>
<dbReference type="Proteomes" id="UP000499080">
    <property type="component" value="Unassembled WGS sequence"/>
</dbReference>
<gene>
    <name evidence="1" type="ORF">AVEN_119150_1</name>
</gene>